<dbReference type="Proteomes" id="UP000789920">
    <property type="component" value="Unassembled WGS sequence"/>
</dbReference>
<comment type="caution">
    <text evidence="1">The sequence shown here is derived from an EMBL/GenBank/DDBJ whole genome shotgun (WGS) entry which is preliminary data.</text>
</comment>
<protein>
    <submittedName>
        <fullName evidence="1">7291_t:CDS:1</fullName>
    </submittedName>
</protein>
<name>A0ACA9M4A6_9GLOM</name>
<gene>
    <name evidence="1" type="ORF">RPERSI_LOCUS4688</name>
</gene>
<organism evidence="1 2">
    <name type="scientific">Racocetra persica</name>
    <dbReference type="NCBI Taxonomy" id="160502"/>
    <lineage>
        <taxon>Eukaryota</taxon>
        <taxon>Fungi</taxon>
        <taxon>Fungi incertae sedis</taxon>
        <taxon>Mucoromycota</taxon>
        <taxon>Glomeromycotina</taxon>
        <taxon>Glomeromycetes</taxon>
        <taxon>Diversisporales</taxon>
        <taxon>Gigasporaceae</taxon>
        <taxon>Racocetra</taxon>
    </lineage>
</organism>
<evidence type="ECO:0000313" key="2">
    <source>
        <dbReference type="Proteomes" id="UP000789920"/>
    </source>
</evidence>
<dbReference type="EMBL" id="CAJVQC010006634">
    <property type="protein sequence ID" value="CAG8569276.1"/>
    <property type="molecule type" value="Genomic_DNA"/>
</dbReference>
<sequence length="205" mass="22673">DFTPAEADNNVCRDNADRFEPTDGLQKKQGSCSDTVQGEIPDVDHMVSTLIIEPENGCVLPANKNFTVTIETINLVTGFFDDPATQYYKFPQVVDKVTKNIFGHSHITIQKLNNVVSAPDPKLFAFFKGLNDPFNGTFFSLVIGTKDVAGLPAGLYRICTMVSSFGHQPTLMPVAQRGGQDDCIRITLVDKKDKKRNALYKKRNA</sequence>
<accession>A0ACA9M4A6</accession>
<feature type="non-terminal residue" evidence="1">
    <location>
        <position position="1"/>
    </location>
</feature>
<keyword evidence="2" id="KW-1185">Reference proteome</keyword>
<evidence type="ECO:0000313" key="1">
    <source>
        <dbReference type="EMBL" id="CAG8569276.1"/>
    </source>
</evidence>
<proteinExistence type="predicted"/>
<reference evidence="1" key="1">
    <citation type="submission" date="2021-06" db="EMBL/GenBank/DDBJ databases">
        <authorList>
            <person name="Kallberg Y."/>
            <person name="Tangrot J."/>
            <person name="Rosling A."/>
        </authorList>
    </citation>
    <scope>NUCLEOTIDE SEQUENCE</scope>
    <source>
        <strain evidence="1">MA461A</strain>
    </source>
</reference>